<reference evidence="2 3" key="1">
    <citation type="journal article" date="2016" name="Nat. Commun.">
        <title>Thousands of microbial genomes shed light on interconnected biogeochemical processes in an aquifer system.</title>
        <authorList>
            <person name="Anantharaman K."/>
            <person name="Brown C.T."/>
            <person name="Hug L.A."/>
            <person name="Sharon I."/>
            <person name="Castelle C.J."/>
            <person name="Probst A.J."/>
            <person name="Thomas B.C."/>
            <person name="Singh A."/>
            <person name="Wilkins M.J."/>
            <person name="Karaoz U."/>
            <person name="Brodie E.L."/>
            <person name="Williams K.H."/>
            <person name="Hubbard S.S."/>
            <person name="Banfield J.F."/>
        </authorList>
    </citation>
    <scope>NUCLEOTIDE SEQUENCE [LARGE SCALE GENOMIC DNA]</scope>
</reference>
<dbReference type="EMBL" id="MFJA01000011">
    <property type="protein sequence ID" value="OGG03958.1"/>
    <property type="molecule type" value="Genomic_DNA"/>
</dbReference>
<name>A0A1F5YUR9_9BACT</name>
<evidence type="ECO:0000313" key="2">
    <source>
        <dbReference type="EMBL" id="OGG03958.1"/>
    </source>
</evidence>
<feature type="transmembrane region" description="Helical" evidence="1">
    <location>
        <begin position="12"/>
        <end position="29"/>
    </location>
</feature>
<evidence type="ECO:0000256" key="1">
    <source>
        <dbReference type="SAM" id="Phobius"/>
    </source>
</evidence>
<feature type="transmembrane region" description="Helical" evidence="1">
    <location>
        <begin position="83"/>
        <end position="108"/>
    </location>
</feature>
<accession>A0A1F5YUR9</accession>
<dbReference type="Proteomes" id="UP000176665">
    <property type="component" value="Unassembled WGS sequence"/>
</dbReference>
<sequence length="117" mass="13619">MKLLKLSHKNNLIEVIFFYIFHVIFMIIVNFPLSKLLNFLFYHPTVPNYLYTISGMITQSFYPIILSLLILKNKNLIQNRLFLVLSISTLLLGYFLGGMVSLIIPSFLSSRDKQEKS</sequence>
<gene>
    <name evidence="2" type="ORF">A2W14_05850</name>
</gene>
<evidence type="ECO:0000313" key="3">
    <source>
        <dbReference type="Proteomes" id="UP000176665"/>
    </source>
</evidence>
<dbReference type="AlphaFoldDB" id="A0A1F5YUR9"/>
<feature type="transmembrane region" description="Helical" evidence="1">
    <location>
        <begin position="49"/>
        <end position="71"/>
    </location>
</feature>
<proteinExistence type="predicted"/>
<keyword evidence="1" id="KW-0472">Membrane</keyword>
<keyword evidence="1" id="KW-1133">Transmembrane helix</keyword>
<organism evidence="2 3">
    <name type="scientific">Candidatus Gottesmanbacteria bacterium RBG_16_37_8</name>
    <dbReference type="NCBI Taxonomy" id="1798371"/>
    <lineage>
        <taxon>Bacteria</taxon>
        <taxon>Candidatus Gottesmaniibacteriota</taxon>
    </lineage>
</organism>
<dbReference type="STRING" id="1798371.A2W14_05850"/>
<comment type="caution">
    <text evidence="2">The sequence shown here is derived from an EMBL/GenBank/DDBJ whole genome shotgun (WGS) entry which is preliminary data.</text>
</comment>
<keyword evidence="1" id="KW-0812">Transmembrane</keyword>
<protein>
    <recommendedName>
        <fullName evidence="4">Major facilitator superfamily (MFS) profile domain-containing protein</fullName>
    </recommendedName>
</protein>
<evidence type="ECO:0008006" key="4">
    <source>
        <dbReference type="Google" id="ProtNLM"/>
    </source>
</evidence>